<dbReference type="PANTHER" id="PTHR33840:SF1">
    <property type="entry name" value="TLE1 PHOSPHOLIPASE DOMAIN-CONTAINING PROTEIN"/>
    <property type="match status" value="1"/>
</dbReference>
<feature type="region of interest" description="Disordered" evidence="1">
    <location>
        <begin position="26"/>
        <end position="64"/>
    </location>
</feature>
<dbReference type="AlphaFoldDB" id="A0AA39P2D5"/>
<dbReference type="EMBL" id="JAUEPR010000022">
    <property type="protein sequence ID" value="KAK0475718.1"/>
    <property type="molecule type" value="Genomic_DNA"/>
</dbReference>
<gene>
    <name evidence="3" type="ORF">IW261DRAFT_1492568</name>
</gene>
<organism evidence="3 4">
    <name type="scientific">Armillaria novae-zelandiae</name>
    <dbReference type="NCBI Taxonomy" id="153914"/>
    <lineage>
        <taxon>Eukaryota</taxon>
        <taxon>Fungi</taxon>
        <taxon>Dikarya</taxon>
        <taxon>Basidiomycota</taxon>
        <taxon>Agaricomycotina</taxon>
        <taxon>Agaricomycetes</taxon>
        <taxon>Agaricomycetidae</taxon>
        <taxon>Agaricales</taxon>
        <taxon>Marasmiineae</taxon>
        <taxon>Physalacriaceae</taxon>
        <taxon>Armillaria</taxon>
    </lineage>
</organism>
<dbReference type="Proteomes" id="UP001175227">
    <property type="component" value="Unassembled WGS sequence"/>
</dbReference>
<dbReference type="PANTHER" id="PTHR33840">
    <property type="match status" value="1"/>
</dbReference>
<feature type="compositionally biased region" description="Low complexity" evidence="1">
    <location>
        <begin position="44"/>
        <end position="55"/>
    </location>
</feature>
<dbReference type="SUPFAM" id="SSF53474">
    <property type="entry name" value="alpha/beta-Hydrolases"/>
    <property type="match status" value="1"/>
</dbReference>
<keyword evidence="4" id="KW-1185">Reference proteome</keyword>
<accession>A0AA39P2D5</accession>
<comment type="caution">
    <text evidence="3">The sequence shown here is derived from an EMBL/GenBank/DDBJ whole genome shotgun (WGS) entry which is preliminary data.</text>
</comment>
<feature type="domain" description="T6SS Phospholipase effector Tle1-like catalytic" evidence="2">
    <location>
        <begin position="137"/>
        <end position="250"/>
    </location>
</feature>
<proteinExistence type="predicted"/>
<evidence type="ECO:0000259" key="2">
    <source>
        <dbReference type="Pfam" id="PF09994"/>
    </source>
</evidence>
<feature type="compositionally biased region" description="Polar residues" evidence="1">
    <location>
        <begin position="26"/>
        <end position="41"/>
    </location>
</feature>
<reference evidence="3" key="1">
    <citation type="submission" date="2023-06" db="EMBL/GenBank/DDBJ databases">
        <authorList>
            <consortium name="Lawrence Berkeley National Laboratory"/>
            <person name="Ahrendt S."/>
            <person name="Sahu N."/>
            <person name="Indic B."/>
            <person name="Wong-Bajracharya J."/>
            <person name="Merenyi Z."/>
            <person name="Ke H.-M."/>
            <person name="Monk M."/>
            <person name="Kocsube S."/>
            <person name="Drula E."/>
            <person name="Lipzen A."/>
            <person name="Balint B."/>
            <person name="Henrissat B."/>
            <person name="Andreopoulos B."/>
            <person name="Martin F.M."/>
            <person name="Harder C.B."/>
            <person name="Rigling D."/>
            <person name="Ford K.L."/>
            <person name="Foster G.D."/>
            <person name="Pangilinan J."/>
            <person name="Papanicolaou A."/>
            <person name="Barry K."/>
            <person name="LaButti K."/>
            <person name="Viragh M."/>
            <person name="Koriabine M."/>
            <person name="Yan M."/>
            <person name="Riley R."/>
            <person name="Champramary S."/>
            <person name="Plett K.L."/>
            <person name="Tsai I.J."/>
            <person name="Slot J."/>
            <person name="Sipos G."/>
            <person name="Plett J."/>
            <person name="Nagy L.G."/>
            <person name="Grigoriev I.V."/>
        </authorList>
    </citation>
    <scope>NUCLEOTIDE SEQUENCE</scope>
    <source>
        <strain evidence="3">ICMP 16352</strain>
    </source>
</reference>
<evidence type="ECO:0000313" key="4">
    <source>
        <dbReference type="Proteomes" id="UP001175227"/>
    </source>
</evidence>
<evidence type="ECO:0000313" key="3">
    <source>
        <dbReference type="EMBL" id="KAK0475718.1"/>
    </source>
</evidence>
<evidence type="ECO:0000256" key="1">
    <source>
        <dbReference type="SAM" id="MobiDB-lite"/>
    </source>
</evidence>
<dbReference type="Pfam" id="PF09994">
    <property type="entry name" value="T6SS_Tle1-like_cat"/>
    <property type="match status" value="1"/>
</dbReference>
<dbReference type="InterPro" id="IPR029058">
    <property type="entry name" value="AB_hydrolase_fold"/>
</dbReference>
<sequence>MQSPCFLAPLSSRMGQIISLSATPVSADSQTMGQPISTGVTPVSADSQSQSISPSGMPASSDSLTMGQPISTSVTSVSEDFQTTSKPRGCGCKCDTDCNCVCPCKNHCVCLPHTHSQDCDTNRQVKCYKKCGSTPLRNLIVCLDGTSNQFGHRELKGDPDVPQLTFHSGGIGTYAPPLAFSVAHWLRIFDNIIDMAIAWNFRHLVQEAYQWLADHYLPGDRIYHLFGFSRGAYQIRALSGMIEKLGLVFPGN</sequence>
<protein>
    <recommendedName>
        <fullName evidence="2">T6SS Phospholipase effector Tle1-like catalytic domain-containing protein</fullName>
    </recommendedName>
</protein>
<name>A0AA39P2D5_9AGAR</name>
<dbReference type="InterPro" id="IPR018712">
    <property type="entry name" value="Tle1-like_cat"/>
</dbReference>